<dbReference type="RefSeq" id="WP_141465400.1">
    <property type="nucleotide sequence ID" value="NZ_RBZW01000042.1"/>
</dbReference>
<dbReference type="Proteomes" id="UP000318864">
    <property type="component" value="Unassembled WGS sequence"/>
</dbReference>
<comment type="caution">
    <text evidence="3">The sequence shown here is derived from an EMBL/GenBank/DDBJ whole genome shotgun (WGS) entry which is preliminary data.</text>
</comment>
<dbReference type="PIRSF" id="PIRSF006276">
    <property type="entry name" value="UspA"/>
    <property type="match status" value="1"/>
</dbReference>
<dbReference type="CDD" id="cd00293">
    <property type="entry name" value="USP-like"/>
    <property type="match status" value="1"/>
</dbReference>
<organism evidence="3 4">
    <name type="scientific">Salinadaptatus halalkaliphilus</name>
    <dbReference type="NCBI Taxonomy" id="2419781"/>
    <lineage>
        <taxon>Archaea</taxon>
        <taxon>Methanobacteriati</taxon>
        <taxon>Methanobacteriota</taxon>
        <taxon>Stenosarchaea group</taxon>
        <taxon>Halobacteria</taxon>
        <taxon>Halobacteriales</taxon>
        <taxon>Natrialbaceae</taxon>
        <taxon>Salinadaptatus</taxon>
    </lineage>
</organism>
<name>A0A4S3TJF8_9EURY</name>
<evidence type="ECO:0000313" key="4">
    <source>
        <dbReference type="Proteomes" id="UP000318864"/>
    </source>
</evidence>
<dbReference type="InterPro" id="IPR006016">
    <property type="entry name" value="UspA"/>
</dbReference>
<sequence length="144" mass="15578">MYDTILFPTDGSELAEQGIDNAVTLAETYDADLHTLFVVDQTTYAGHPNDMDREAIQNQLREAGSRSLAELEETAADAGISLTTAVREGVPHEQIIEYTEATGVDLIVMGTHGRSGLDRVLLGSTAEKVLRLSPVPVHCVPRES</sequence>
<dbReference type="PANTHER" id="PTHR46268">
    <property type="entry name" value="STRESS RESPONSE PROTEIN NHAX"/>
    <property type="match status" value="1"/>
</dbReference>
<dbReference type="OrthoDB" id="105697at2157"/>
<comment type="similarity">
    <text evidence="1">Belongs to the universal stress protein A family.</text>
</comment>
<dbReference type="Gene3D" id="3.40.50.620">
    <property type="entry name" value="HUPs"/>
    <property type="match status" value="1"/>
</dbReference>
<evidence type="ECO:0000313" key="3">
    <source>
        <dbReference type="EMBL" id="THE64116.1"/>
    </source>
</evidence>
<dbReference type="PRINTS" id="PR01438">
    <property type="entry name" value="UNVRSLSTRESS"/>
</dbReference>
<protein>
    <submittedName>
        <fullName evidence="3">Universal stress protein</fullName>
    </submittedName>
</protein>
<keyword evidence="4" id="KW-1185">Reference proteome</keyword>
<dbReference type="InterPro" id="IPR006015">
    <property type="entry name" value="Universal_stress_UspA"/>
</dbReference>
<dbReference type="Pfam" id="PF00582">
    <property type="entry name" value="Usp"/>
    <property type="match status" value="1"/>
</dbReference>
<accession>A0A4S3TJF8</accession>
<feature type="domain" description="UspA" evidence="2">
    <location>
        <begin position="1"/>
        <end position="141"/>
    </location>
</feature>
<dbReference type="PANTHER" id="PTHR46268:SF6">
    <property type="entry name" value="UNIVERSAL STRESS PROTEIN UP12"/>
    <property type="match status" value="1"/>
</dbReference>
<gene>
    <name evidence="3" type="ORF">D8Y22_14480</name>
</gene>
<dbReference type="EMBL" id="RBZW01000042">
    <property type="protein sequence ID" value="THE64116.1"/>
    <property type="molecule type" value="Genomic_DNA"/>
</dbReference>
<dbReference type="InterPro" id="IPR014729">
    <property type="entry name" value="Rossmann-like_a/b/a_fold"/>
</dbReference>
<proteinExistence type="inferred from homology"/>
<evidence type="ECO:0000256" key="1">
    <source>
        <dbReference type="ARBA" id="ARBA00008791"/>
    </source>
</evidence>
<dbReference type="AlphaFoldDB" id="A0A4S3TJF8"/>
<evidence type="ECO:0000259" key="2">
    <source>
        <dbReference type="Pfam" id="PF00582"/>
    </source>
</evidence>
<reference evidence="3 4" key="1">
    <citation type="submission" date="2018-10" db="EMBL/GenBank/DDBJ databases">
        <title>Natronolimnobius sp. XQ-INN 246 isolated from Inner Mongolia Autonomous Region of China.</title>
        <authorList>
            <person name="Xue Q."/>
        </authorList>
    </citation>
    <scope>NUCLEOTIDE SEQUENCE [LARGE SCALE GENOMIC DNA]</scope>
    <source>
        <strain evidence="3 4">XQ-INN 246</strain>
    </source>
</reference>
<dbReference type="SUPFAM" id="SSF52402">
    <property type="entry name" value="Adenine nucleotide alpha hydrolases-like"/>
    <property type="match status" value="1"/>
</dbReference>